<keyword evidence="2" id="KW-1185">Reference proteome</keyword>
<reference evidence="1" key="1">
    <citation type="journal article" date="2023" name="Mol. Biol. Evol.">
        <title>Third-Generation Sequencing Reveals the Adaptive Role of the Epigenome in Three Deep-Sea Polychaetes.</title>
        <authorList>
            <person name="Perez M."/>
            <person name="Aroh O."/>
            <person name="Sun Y."/>
            <person name="Lan Y."/>
            <person name="Juniper S.K."/>
            <person name="Young C.R."/>
            <person name="Angers B."/>
            <person name="Qian P.Y."/>
        </authorList>
    </citation>
    <scope>NUCLEOTIDE SEQUENCE</scope>
    <source>
        <strain evidence="1">P08H-3</strain>
    </source>
</reference>
<gene>
    <name evidence="1" type="ORF">LSH36_375g02072</name>
</gene>
<dbReference type="EMBL" id="JAODUP010000375">
    <property type="protein sequence ID" value="KAK2151108.1"/>
    <property type="molecule type" value="Genomic_DNA"/>
</dbReference>
<evidence type="ECO:0000313" key="1">
    <source>
        <dbReference type="EMBL" id="KAK2151108.1"/>
    </source>
</evidence>
<name>A0AAD9JEF5_9ANNE</name>
<organism evidence="1 2">
    <name type="scientific">Paralvinella palmiformis</name>
    <dbReference type="NCBI Taxonomy" id="53620"/>
    <lineage>
        <taxon>Eukaryota</taxon>
        <taxon>Metazoa</taxon>
        <taxon>Spiralia</taxon>
        <taxon>Lophotrochozoa</taxon>
        <taxon>Annelida</taxon>
        <taxon>Polychaeta</taxon>
        <taxon>Sedentaria</taxon>
        <taxon>Canalipalpata</taxon>
        <taxon>Terebellida</taxon>
        <taxon>Terebelliformia</taxon>
        <taxon>Alvinellidae</taxon>
        <taxon>Paralvinella</taxon>
    </lineage>
</organism>
<proteinExistence type="predicted"/>
<dbReference type="AlphaFoldDB" id="A0AAD9JEF5"/>
<comment type="caution">
    <text evidence="1">The sequence shown here is derived from an EMBL/GenBank/DDBJ whole genome shotgun (WGS) entry which is preliminary data.</text>
</comment>
<accession>A0AAD9JEF5</accession>
<evidence type="ECO:0000313" key="2">
    <source>
        <dbReference type="Proteomes" id="UP001208570"/>
    </source>
</evidence>
<dbReference type="Proteomes" id="UP001208570">
    <property type="component" value="Unassembled WGS sequence"/>
</dbReference>
<protein>
    <submittedName>
        <fullName evidence="1">Uncharacterized protein</fullName>
    </submittedName>
</protein>
<sequence>MFGPYPHYGDLLWSTKREFRGGGGHHRARAQSECSEDVVIRNILLCKGRLSTPRNVTMNIRGRQNTTEILHVMEKLDREGVGQLVKQDVPGPVWYLTPSRVKAVFLKKPANEILDSLIKYKINVIQYESRYSMVVKDQENNYNWAMYMLKKLESATEKSADEQQTDPCGDVVHQR</sequence>